<comment type="caution">
    <text evidence="2">The sequence shown here is derived from an EMBL/GenBank/DDBJ whole genome shotgun (WGS) entry which is preliminary data.</text>
</comment>
<organism evidence="2 3">
    <name type="scientific">Gemmiger gallinarum</name>
    <dbReference type="NCBI Taxonomy" id="2779354"/>
    <lineage>
        <taxon>Bacteria</taxon>
        <taxon>Bacillati</taxon>
        <taxon>Bacillota</taxon>
        <taxon>Clostridia</taxon>
        <taxon>Eubacteriales</taxon>
        <taxon>Gemmiger</taxon>
    </lineage>
</organism>
<feature type="domain" description="tRNA(Ile)-lysidine/2-thiocytidine synthase N-terminal" evidence="1">
    <location>
        <begin position="12"/>
        <end position="175"/>
    </location>
</feature>
<dbReference type="EMBL" id="JADCKC010000002">
    <property type="protein sequence ID" value="MBE5037720.1"/>
    <property type="molecule type" value="Genomic_DNA"/>
</dbReference>
<dbReference type="Pfam" id="PF01171">
    <property type="entry name" value="ATP_bind_3"/>
    <property type="match status" value="1"/>
</dbReference>
<dbReference type="PANTHER" id="PTHR43169">
    <property type="entry name" value="EXSB FAMILY PROTEIN"/>
    <property type="match status" value="1"/>
</dbReference>
<evidence type="ECO:0000313" key="2">
    <source>
        <dbReference type="EMBL" id="MBE5037720.1"/>
    </source>
</evidence>
<dbReference type="Gene3D" id="3.40.50.620">
    <property type="entry name" value="HUPs"/>
    <property type="match status" value="1"/>
</dbReference>
<dbReference type="Proteomes" id="UP000768567">
    <property type="component" value="Unassembled WGS sequence"/>
</dbReference>
<protein>
    <recommendedName>
        <fullName evidence="1">tRNA(Ile)-lysidine/2-thiocytidine synthase N-terminal domain-containing protein</fullName>
    </recommendedName>
</protein>
<reference evidence="2 3" key="1">
    <citation type="submission" date="2020-10" db="EMBL/GenBank/DDBJ databases">
        <title>ChiBAC.</title>
        <authorList>
            <person name="Zenner C."/>
            <person name="Hitch T.C.A."/>
            <person name="Clavel T."/>
        </authorList>
    </citation>
    <scope>NUCLEOTIDE SEQUENCE [LARGE SCALE GENOMIC DNA]</scope>
    <source>
        <strain evidence="2 3">DSM 109015</strain>
    </source>
</reference>
<dbReference type="InterPro" id="IPR014729">
    <property type="entry name" value="Rossmann-like_a/b/a_fold"/>
</dbReference>
<evidence type="ECO:0000259" key="1">
    <source>
        <dbReference type="Pfam" id="PF01171"/>
    </source>
</evidence>
<accession>A0ABR9R4M2</accession>
<sequence>MEIFDRVRNQEVLLQLSGGKDSIAALLMLIEHEVPCRAIHFTHRWSYGIPTQEAIAKCSQFGVQLTVVDITRELSDLLLNNFSGRPCRFCKGIMDQKTVEYAVEKGITYICTGDSKEDKMLFNRLERNGKGGTPYFNRYFNQAVELPAHFQIFRPLAKMNNDEIQQYLAGKGISVRRVGDTGDKYFEYSREGCPLQFKDYGAEYTIPLMDQLKDLNEKASQFAVSHKIRASVHLPSGFVLTIPRGYEKKCREYIQLNVPPEKPLYRCYTYIIDVVVSQLLLEKTTIIQTILARILERLECSYTEVAPLHLSFEGGAIDAEIWEKERQLHIHLFSQKRFSTGKLHELIIELFHTDHFDLQEICSNEHGN</sequence>
<proteinExistence type="predicted"/>
<dbReference type="SUPFAM" id="SSF52402">
    <property type="entry name" value="Adenine nucleotide alpha hydrolases-like"/>
    <property type="match status" value="1"/>
</dbReference>
<name>A0ABR9R4M2_9FIRM</name>
<gene>
    <name evidence="2" type="ORF">INF35_07975</name>
</gene>
<evidence type="ECO:0000313" key="3">
    <source>
        <dbReference type="Proteomes" id="UP000768567"/>
    </source>
</evidence>
<dbReference type="RefSeq" id="WP_193501275.1">
    <property type="nucleotide sequence ID" value="NZ_JADCKC010000002.1"/>
</dbReference>
<dbReference type="PANTHER" id="PTHR43169:SF4">
    <property type="entry name" value="ATPASE, PP-LOOP SUPERFAMILY-RELATED"/>
    <property type="match status" value="1"/>
</dbReference>
<dbReference type="InterPro" id="IPR052188">
    <property type="entry name" value="Ni-pincer_cofactor_biosynth"/>
</dbReference>
<keyword evidence="3" id="KW-1185">Reference proteome</keyword>
<dbReference type="InterPro" id="IPR011063">
    <property type="entry name" value="TilS/TtcA_N"/>
</dbReference>